<feature type="domain" description="HTH luxR-type" evidence="4">
    <location>
        <begin position="175"/>
        <end position="240"/>
    </location>
</feature>
<evidence type="ECO:0000313" key="6">
    <source>
        <dbReference type="Proteomes" id="UP001597059"/>
    </source>
</evidence>
<comment type="caution">
    <text evidence="5">The sequence shown here is derived from an EMBL/GenBank/DDBJ whole genome shotgun (WGS) entry which is preliminary data.</text>
</comment>
<name>A0ABW4B000_9GAMM</name>
<dbReference type="Pfam" id="PF00196">
    <property type="entry name" value="GerE"/>
    <property type="match status" value="1"/>
</dbReference>
<dbReference type="Gene3D" id="1.10.10.10">
    <property type="entry name" value="Winged helix-like DNA-binding domain superfamily/Winged helix DNA-binding domain"/>
    <property type="match status" value="1"/>
</dbReference>
<gene>
    <name evidence="5" type="ORF">ACFQ45_09190</name>
</gene>
<evidence type="ECO:0000259" key="4">
    <source>
        <dbReference type="PROSITE" id="PS50043"/>
    </source>
</evidence>
<keyword evidence="1" id="KW-0805">Transcription regulation</keyword>
<dbReference type="SUPFAM" id="SSF46894">
    <property type="entry name" value="C-terminal effector domain of the bipartite response regulators"/>
    <property type="match status" value="1"/>
</dbReference>
<sequence>MFSDMTMNEIKLFADIVAKLESYQCNDVEVRESVLTDLAKLLRCEHACSYILDPQSQHFIKGINENISEDAQKIYTDHYQFHDPITFKMRALGCSTVEEVIDYKDYYRTDYYNDVMKKDGLKYGINLYLFDEGRDIGDFRLWRGKNQENFDSREKGLLRILEPYLKRSILKNENNIQLINTLTSRERDVVELIAKGFTDREIGQYLNIGFSTVRTHLNKSLQKLGCANRAELAVQFNTALH</sequence>
<dbReference type="SMART" id="SM00421">
    <property type="entry name" value="HTH_LUXR"/>
    <property type="match status" value="1"/>
</dbReference>
<accession>A0ABW4B000</accession>
<evidence type="ECO:0000313" key="5">
    <source>
        <dbReference type="EMBL" id="MFD1383540.1"/>
    </source>
</evidence>
<organism evidence="5 6">
    <name type="scientific">Rhodanobacter aciditrophus</name>
    <dbReference type="NCBI Taxonomy" id="1623218"/>
    <lineage>
        <taxon>Bacteria</taxon>
        <taxon>Pseudomonadati</taxon>
        <taxon>Pseudomonadota</taxon>
        <taxon>Gammaproteobacteria</taxon>
        <taxon>Lysobacterales</taxon>
        <taxon>Rhodanobacteraceae</taxon>
        <taxon>Rhodanobacter</taxon>
    </lineage>
</organism>
<dbReference type="InterPro" id="IPR036388">
    <property type="entry name" value="WH-like_DNA-bd_sf"/>
</dbReference>
<proteinExistence type="predicted"/>
<dbReference type="PROSITE" id="PS50043">
    <property type="entry name" value="HTH_LUXR_2"/>
    <property type="match status" value="1"/>
</dbReference>
<keyword evidence="2" id="KW-0238">DNA-binding</keyword>
<dbReference type="PANTHER" id="PTHR44688">
    <property type="entry name" value="DNA-BINDING TRANSCRIPTIONAL ACTIVATOR DEVR_DOSR"/>
    <property type="match status" value="1"/>
</dbReference>
<dbReference type="PANTHER" id="PTHR44688:SF16">
    <property type="entry name" value="DNA-BINDING TRANSCRIPTIONAL ACTIVATOR DEVR_DOSR"/>
    <property type="match status" value="1"/>
</dbReference>
<evidence type="ECO:0000256" key="1">
    <source>
        <dbReference type="ARBA" id="ARBA00023015"/>
    </source>
</evidence>
<evidence type="ECO:0000256" key="2">
    <source>
        <dbReference type="ARBA" id="ARBA00023125"/>
    </source>
</evidence>
<reference evidence="6" key="1">
    <citation type="journal article" date="2019" name="Int. J. Syst. Evol. Microbiol.">
        <title>The Global Catalogue of Microorganisms (GCM) 10K type strain sequencing project: providing services to taxonomists for standard genome sequencing and annotation.</title>
        <authorList>
            <consortium name="The Broad Institute Genomics Platform"/>
            <consortium name="The Broad Institute Genome Sequencing Center for Infectious Disease"/>
            <person name="Wu L."/>
            <person name="Ma J."/>
        </authorList>
    </citation>
    <scope>NUCLEOTIDE SEQUENCE [LARGE SCALE GENOMIC DNA]</scope>
    <source>
        <strain evidence="6">JCM 30774</strain>
    </source>
</reference>
<keyword evidence="6" id="KW-1185">Reference proteome</keyword>
<keyword evidence="3" id="KW-0804">Transcription</keyword>
<dbReference type="InterPro" id="IPR000792">
    <property type="entry name" value="Tscrpt_reg_LuxR_C"/>
</dbReference>
<dbReference type="Proteomes" id="UP001597059">
    <property type="component" value="Unassembled WGS sequence"/>
</dbReference>
<dbReference type="InterPro" id="IPR016032">
    <property type="entry name" value="Sig_transdc_resp-reg_C-effctor"/>
</dbReference>
<dbReference type="RefSeq" id="WP_377366912.1">
    <property type="nucleotide sequence ID" value="NZ_JBHTMN010000011.1"/>
</dbReference>
<dbReference type="PRINTS" id="PR00038">
    <property type="entry name" value="HTHLUXR"/>
</dbReference>
<evidence type="ECO:0000256" key="3">
    <source>
        <dbReference type="ARBA" id="ARBA00023163"/>
    </source>
</evidence>
<dbReference type="CDD" id="cd06170">
    <property type="entry name" value="LuxR_C_like"/>
    <property type="match status" value="1"/>
</dbReference>
<dbReference type="EMBL" id="JBHTMN010000011">
    <property type="protein sequence ID" value="MFD1383540.1"/>
    <property type="molecule type" value="Genomic_DNA"/>
</dbReference>
<protein>
    <submittedName>
        <fullName evidence="5">Response regulator transcription factor</fullName>
    </submittedName>
</protein>